<proteinExistence type="predicted"/>
<feature type="transmembrane region" description="Helical" evidence="2">
    <location>
        <begin position="96"/>
        <end position="119"/>
    </location>
</feature>
<comment type="caution">
    <text evidence="3">The sequence shown here is derived from an EMBL/GenBank/DDBJ whole genome shotgun (WGS) entry which is preliminary data.</text>
</comment>
<keyword evidence="2" id="KW-0812">Transmembrane</keyword>
<feature type="transmembrane region" description="Helical" evidence="2">
    <location>
        <begin position="246"/>
        <end position="274"/>
    </location>
</feature>
<gene>
    <name evidence="3" type="primary">ybhN</name>
    <name evidence="3" type="ORF">V7x_32980</name>
</gene>
<accession>A0A5C6FYU7</accession>
<feature type="transmembrane region" description="Helical" evidence="2">
    <location>
        <begin position="286"/>
        <end position="311"/>
    </location>
</feature>
<evidence type="ECO:0000256" key="1">
    <source>
        <dbReference type="SAM" id="MobiDB-lite"/>
    </source>
</evidence>
<keyword evidence="2" id="KW-1133">Transmembrane helix</keyword>
<reference evidence="3 4" key="1">
    <citation type="submission" date="2019-02" db="EMBL/GenBank/DDBJ databases">
        <title>Deep-cultivation of Planctomycetes and their phenomic and genomic characterization uncovers novel biology.</title>
        <authorList>
            <person name="Wiegand S."/>
            <person name="Jogler M."/>
            <person name="Boedeker C."/>
            <person name="Pinto D."/>
            <person name="Vollmers J."/>
            <person name="Rivas-Marin E."/>
            <person name="Kohn T."/>
            <person name="Peeters S.H."/>
            <person name="Heuer A."/>
            <person name="Rast P."/>
            <person name="Oberbeckmann S."/>
            <person name="Bunk B."/>
            <person name="Jeske O."/>
            <person name="Meyerdierks A."/>
            <person name="Storesund J.E."/>
            <person name="Kallscheuer N."/>
            <person name="Luecker S."/>
            <person name="Lage O.M."/>
            <person name="Pohl T."/>
            <person name="Merkel B.J."/>
            <person name="Hornburger P."/>
            <person name="Mueller R.-W."/>
            <person name="Bruemmer F."/>
            <person name="Labrenz M."/>
            <person name="Spormann A.M."/>
            <person name="Op Den Camp H."/>
            <person name="Overmann J."/>
            <person name="Amann R."/>
            <person name="Jetten M.S.M."/>
            <person name="Mascher T."/>
            <person name="Medema M.H."/>
            <person name="Devos D.P."/>
            <person name="Kaster A.-K."/>
            <person name="Ovreas L."/>
            <person name="Rohde M."/>
            <person name="Galperin M.Y."/>
            <person name="Jogler C."/>
        </authorList>
    </citation>
    <scope>NUCLEOTIDE SEQUENCE [LARGE SCALE GENOMIC DNA]</scope>
    <source>
        <strain evidence="3 4">V7</strain>
    </source>
</reference>
<dbReference type="AlphaFoldDB" id="A0A5C6FYU7"/>
<evidence type="ECO:0000313" key="3">
    <source>
        <dbReference type="EMBL" id="TWU67721.1"/>
    </source>
</evidence>
<feature type="transmembrane region" description="Helical" evidence="2">
    <location>
        <begin position="140"/>
        <end position="164"/>
    </location>
</feature>
<feature type="transmembrane region" description="Helical" evidence="2">
    <location>
        <begin position="215"/>
        <end position="234"/>
    </location>
</feature>
<evidence type="ECO:0000313" key="4">
    <source>
        <dbReference type="Proteomes" id="UP000316476"/>
    </source>
</evidence>
<name>A0A5C6FYU7_9PLAN</name>
<dbReference type="EMBL" id="SJPZ01000001">
    <property type="protein sequence ID" value="TWU67721.1"/>
    <property type="molecule type" value="Genomic_DNA"/>
</dbReference>
<protein>
    <submittedName>
        <fullName evidence="3">Inner membrane protein YbhN</fullName>
    </submittedName>
</protein>
<evidence type="ECO:0000256" key="2">
    <source>
        <dbReference type="SAM" id="Phobius"/>
    </source>
</evidence>
<sequence length="375" mass="40541">MPRLRLTEPFGLIKKHHLRNAIGPVFAIGLFLLAIRLLIHEAQEITWEEFKGGLVGVDPMYLGIAAFLVALNYGLLTCYDILALRYVLRPLPLPRVMLVSFLGFSLGNNLGTLLAAAPIRYRYYRQFGLSHHQLMGMMSVLALTFWSGLAWLGGTVLVLSPIQLPADVPIPIGTRTLGVGLLTIAVAYTTLCFLWRKPWPIGKLHLRLPRPGLAIAQASVAAVDLIISAMTLYLCMPSDANVPFPLVLSAFLVAITISIITQVPGGLGVLELILYALLKDTVGKPVLAAVLIFRVLYFFLPLVLGMITLVAHEIYVGALEAKEAKEEINHEAREAPHQSVKAGSATTSPAPSSPSQTPASIDPSEAIASGQTSTD</sequence>
<feature type="transmembrane region" description="Helical" evidence="2">
    <location>
        <begin position="176"/>
        <end position="195"/>
    </location>
</feature>
<feature type="compositionally biased region" description="Low complexity" evidence="1">
    <location>
        <begin position="344"/>
        <end position="360"/>
    </location>
</feature>
<keyword evidence="2" id="KW-0472">Membrane</keyword>
<feature type="region of interest" description="Disordered" evidence="1">
    <location>
        <begin position="327"/>
        <end position="375"/>
    </location>
</feature>
<dbReference type="Proteomes" id="UP000316476">
    <property type="component" value="Unassembled WGS sequence"/>
</dbReference>
<feature type="transmembrane region" description="Helical" evidence="2">
    <location>
        <begin position="20"/>
        <end position="39"/>
    </location>
</feature>
<organism evidence="3 4">
    <name type="scientific">Crateriforma conspicua</name>
    <dbReference type="NCBI Taxonomy" id="2527996"/>
    <lineage>
        <taxon>Bacteria</taxon>
        <taxon>Pseudomonadati</taxon>
        <taxon>Planctomycetota</taxon>
        <taxon>Planctomycetia</taxon>
        <taxon>Planctomycetales</taxon>
        <taxon>Planctomycetaceae</taxon>
        <taxon>Crateriforma</taxon>
    </lineage>
</organism>
<feature type="transmembrane region" description="Helical" evidence="2">
    <location>
        <begin position="60"/>
        <end position="84"/>
    </location>
</feature>
<feature type="compositionally biased region" description="Basic and acidic residues" evidence="1">
    <location>
        <begin position="327"/>
        <end position="336"/>
    </location>
</feature>